<keyword evidence="3" id="KW-0235">DNA replication</keyword>
<feature type="compositionally biased region" description="Polar residues" evidence="6">
    <location>
        <begin position="191"/>
        <end position="200"/>
    </location>
</feature>
<dbReference type="SUPFAM" id="SSF52540">
    <property type="entry name" value="P-loop containing nucleoside triphosphate hydrolases"/>
    <property type="match status" value="1"/>
</dbReference>
<dbReference type="GO" id="GO:0003688">
    <property type="term" value="F:DNA replication origin binding"/>
    <property type="evidence" value="ECO:0007669"/>
    <property type="project" value="TreeGrafter"/>
</dbReference>
<evidence type="ECO:0000256" key="6">
    <source>
        <dbReference type="SAM" id="MobiDB-lite"/>
    </source>
</evidence>
<dbReference type="InterPro" id="IPR027417">
    <property type="entry name" value="P-loop_NTPase"/>
</dbReference>
<evidence type="ECO:0000256" key="5">
    <source>
        <dbReference type="ARBA" id="ARBA00023242"/>
    </source>
</evidence>
<dbReference type="AlphaFoldDB" id="A0AAJ4XJY7"/>
<feature type="domain" description="Orc1-like AAA ATPase" evidence="7">
    <location>
        <begin position="141"/>
        <end position="371"/>
    </location>
</feature>
<gene>
    <name evidence="9" type="ORF">MEPE_02837</name>
</gene>
<evidence type="ECO:0000313" key="9">
    <source>
        <dbReference type="EMBL" id="SNX84129.1"/>
    </source>
</evidence>
<dbReference type="GO" id="GO:0006270">
    <property type="term" value="P:DNA replication initiation"/>
    <property type="evidence" value="ECO:0007669"/>
    <property type="project" value="TreeGrafter"/>
</dbReference>
<comment type="subcellular location">
    <subcellularLocation>
        <location evidence="1">Nucleus</location>
    </subcellularLocation>
</comment>
<organism evidence="9 10">
    <name type="scientific">Melanopsichium pennsylvanicum</name>
    <dbReference type="NCBI Taxonomy" id="63383"/>
    <lineage>
        <taxon>Eukaryota</taxon>
        <taxon>Fungi</taxon>
        <taxon>Dikarya</taxon>
        <taxon>Basidiomycota</taxon>
        <taxon>Ustilaginomycotina</taxon>
        <taxon>Ustilaginomycetes</taxon>
        <taxon>Ustilaginales</taxon>
        <taxon>Ustilaginaceae</taxon>
        <taxon>Melanopsichium</taxon>
    </lineage>
</organism>
<comment type="similarity">
    <text evidence="2">Belongs to the ORC4 family.</text>
</comment>
<evidence type="ECO:0000256" key="4">
    <source>
        <dbReference type="ARBA" id="ARBA00023125"/>
    </source>
</evidence>
<dbReference type="EMBL" id="OAPG01000005">
    <property type="protein sequence ID" value="SNX84129.1"/>
    <property type="molecule type" value="Genomic_DNA"/>
</dbReference>
<dbReference type="Proteomes" id="UP001294444">
    <property type="component" value="Unassembled WGS sequence"/>
</dbReference>
<keyword evidence="10" id="KW-1185">Reference proteome</keyword>
<comment type="caution">
    <text evidence="9">The sequence shown here is derived from an EMBL/GenBank/DDBJ whole genome shotgun (WGS) entry which is preliminary data.</text>
</comment>
<reference evidence="9" key="1">
    <citation type="submission" date="2023-10" db="EMBL/GenBank/DDBJ databases">
        <authorList>
            <person name="Guldener U."/>
        </authorList>
    </citation>
    <scope>NUCLEOTIDE SEQUENCE</scope>
    <source>
        <strain evidence="9">Mp4</strain>
    </source>
</reference>
<name>A0AAJ4XJY7_9BASI</name>
<dbReference type="Pfam" id="PF13191">
    <property type="entry name" value="AAA_16"/>
    <property type="match status" value="1"/>
</dbReference>
<feature type="region of interest" description="Disordered" evidence="6">
    <location>
        <begin position="581"/>
        <end position="601"/>
    </location>
</feature>
<sequence length="714" mass="77379">MSTIKRKASTSPAPSATSQDAAIIDIQEPAQHLQPPHKRTALSTSTKGALRNLPLKTLETLLPLQKKQCLYTLVGGLPPVPSTSISTFSSKDQRVASTLTLAPSNEADDNADADASVFNPTSSITTKDKVNDDVRTAASVCVGLEEEWYNLHTMLHATVVNAESNSALLIGAAGSGKSLLVDSVLRSISQQVTSSKNSTRAPGGGGGGNEKPYYHVHLAGSIQINDRSAMKEMAQQLILQGAFTEDDVSDAMDEQQQSLSNQEDPSSTQRTGGADHVFGGDSSDDDDDDTPANLLTQNDNEEAEIQDELANAILSSLNNIIGHIINLLSSNTTKDSKTSRKPLLITLDNFDLFTARPRQAMLYCLLDAVQAASYGAGLAVVGMTGRVDSVDLLEKRVKSRFSHRILHVRPPSSFNVFERILRNALAPLSSPLEEKYRSKMGEGQVQNFVAAWEKDVASLFDNVHFKEVLKGVYELGNDVRMAFRIVVPTLSSMSVLEPIFSLPALLSTVSTEVGEGMLHVLRDLTEPEMALLIAVKHLQTRDRQVFNFEMCFDELRRFAARDGRERQAVSTGAKRLNHIIDDKGNDNEIDDDDADGGGGGDVGNDGILSGSAVSTPFYADRKIALMCFHSLVLLEIFLPENHVSTLTIANPVARPSVSSSPFASMGRSNQNTIRKEFCKVRCILSTFNILQAVKDKSRSLPLSSSLVKWASSHG</sequence>
<dbReference type="PANTHER" id="PTHR12087:SF0">
    <property type="entry name" value="ORIGIN RECOGNITION COMPLEX SUBUNIT 4"/>
    <property type="match status" value="1"/>
</dbReference>
<dbReference type="InterPro" id="IPR016527">
    <property type="entry name" value="ORC4"/>
</dbReference>
<accession>A0AAJ4XJY7</accession>
<feature type="region of interest" description="Disordered" evidence="6">
    <location>
        <begin position="247"/>
        <end position="299"/>
    </location>
</feature>
<dbReference type="Gene3D" id="3.40.50.300">
    <property type="entry name" value="P-loop containing nucleotide triphosphate hydrolases"/>
    <property type="match status" value="1"/>
</dbReference>
<dbReference type="GO" id="GO:0005664">
    <property type="term" value="C:nuclear origin of replication recognition complex"/>
    <property type="evidence" value="ECO:0007669"/>
    <property type="project" value="TreeGrafter"/>
</dbReference>
<proteinExistence type="inferred from homology"/>
<keyword evidence="5" id="KW-0539">Nucleus</keyword>
<keyword evidence="4" id="KW-0238">DNA-binding</keyword>
<dbReference type="Pfam" id="PF14629">
    <property type="entry name" value="ORC4_C"/>
    <property type="match status" value="1"/>
</dbReference>
<feature type="domain" description="Origin recognition complex subunit 4 C-terminal" evidence="8">
    <location>
        <begin position="439"/>
        <end position="693"/>
    </location>
</feature>
<evidence type="ECO:0000256" key="3">
    <source>
        <dbReference type="ARBA" id="ARBA00022705"/>
    </source>
</evidence>
<dbReference type="InterPro" id="IPR032705">
    <property type="entry name" value="ORC4_C"/>
</dbReference>
<dbReference type="PANTHER" id="PTHR12087">
    <property type="entry name" value="ORIGIN RECOGNITION COMPLEX SUBUNIT 4"/>
    <property type="match status" value="1"/>
</dbReference>
<evidence type="ECO:0000256" key="2">
    <source>
        <dbReference type="ARBA" id="ARBA00005334"/>
    </source>
</evidence>
<protein>
    <submittedName>
        <fullName evidence="9">Related to Origin recognition complex subunit 4</fullName>
    </submittedName>
</protein>
<dbReference type="InterPro" id="IPR041664">
    <property type="entry name" value="AAA_16"/>
</dbReference>
<evidence type="ECO:0000259" key="8">
    <source>
        <dbReference type="Pfam" id="PF14629"/>
    </source>
</evidence>
<feature type="compositionally biased region" description="Polar residues" evidence="6">
    <location>
        <begin position="254"/>
        <end position="271"/>
    </location>
</feature>
<evidence type="ECO:0000256" key="1">
    <source>
        <dbReference type="ARBA" id="ARBA00004123"/>
    </source>
</evidence>
<evidence type="ECO:0000313" key="10">
    <source>
        <dbReference type="Proteomes" id="UP001294444"/>
    </source>
</evidence>
<evidence type="ECO:0000259" key="7">
    <source>
        <dbReference type="Pfam" id="PF13191"/>
    </source>
</evidence>
<feature type="region of interest" description="Disordered" evidence="6">
    <location>
        <begin position="191"/>
        <end position="212"/>
    </location>
</feature>